<organism evidence="3 4">
    <name type="scientific">Humibacillus xanthopallidus</name>
    <dbReference type="NCBI Taxonomy" id="412689"/>
    <lineage>
        <taxon>Bacteria</taxon>
        <taxon>Bacillati</taxon>
        <taxon>Actinomycetota</taxon>
        <taxon>Actinomycetes</taxon>
        <taxon>Micrococcales</taxon>
        <taxon>Intrasporangiaceae</taxon>
        <taxon>Humibacillus</taxon>
    </lineage>
</organism>
<feature type="region of interest" description="Disordered" evidence="1">
    <location>
        <begin position="370"/>
        <end position="409"/>
    </location>
</feature>
<protein>
    <submittedName>
        <fullName evidence="3">CHAT domain-containing protein</fullName>
    </submittedName>
</protein>
<proteinExistence type="predicted"/>
<evidence type="ECO:0000259" key="2">
    <source>
        <dbReference type="Pfam" id="PF12770"/>
    </source>
</evidence>
<feature type="domain" description="CHAT" evidence="2">
    <location>
        <begin position="86"/>
        <end position="345"/>
    </location>
</feature>
<dbReference type="Pfam" id="PF12770">
    <property type="entry name" value="CHAT"/>
    <property type="match status" value="1"/>
</dbReference>
<gene>
    <name evidence="3" type="ORF">FHX52_1645</name>
</gene>
<comment type="caution">
    <text evidence="3">The sequence shown here is derived from an EMBL/GenBank/DDBJ whole genome shotgun (WGS) entry which is preliminary data.</text>
</comment>
<sequence>MDSVMELEIGPASEAGRFTVRVLRSVGAGEPTTSCALDVGRLLAQRHGLEDSVLASSIAARRVTPPHESSLEAVGTLLFDSVFVGPVREAYRTSVAVADDRGEGVRLLLRLAAPGLAALPWEALYDREERNYLCRKEPLLRQIGTTPSAPTLPLEPPLRVLALIASPSTLPSLDVAGERARVEEALGEQIDTGWIHLEWLLDASWQRLHQKLLDETWHVLHFIGHGAYDHTRDEGVLAFVGPDGRADLVNASSLADLLHEARQRPRLVVLNACLTAAESADDLFSGTAAALVRSGIHAVAAMQFAISDKAAIAFARGFYMSLAHGRAIDEAMRSGRIGILGVTRDTLEWVTPVLSVRGADTRLFDLKPDAVPVPPTGSSVSQTAEPDPPTIKRAAPAGPRDAGRARQAWPRRRRVYGGAAALALAAAGIAGTLLVLDRVNSPSDTGGPTGGQITAAGPWRIQITDENNKGCTVTVTDNDTGNPRVFKNVWATKTFQMPTAGTFRWEASDPGCRVVKLSGSGDAVLPFTQAANTGDTDVFTAPTPPGTVLVHVDTFNGYAQCKFELRDAADARPVASGTLLKGTSPLRLEPSGRSHVYLADVVGCDIRVSADP</sequence>
<accession>A0A543PWP6</accession>
<evidence type="ECO:0000313" key="3">
    <source>
        <dbReference type="EMBL" id="TQN48507.1"/>
    </source>
</evidence>
<feature type="compositionally biased region" description="Low complexity" evidence="1">
    <location>
        <begin position="393"/>
        <end position="408"/>
    </location>
</feature>
<dbReference type="Proteomes" id="UP000320085">
    <property type="component" value="Unassembled WGS sequence"/>
</dbReference>
<evidence type="ECO:0000256" key="1">
    <source>
        <dbReference type="SAM" id="MobiDB-lite"/>
    </source>
</evidence>
<dbReference type="AlphaFoldDB" id="A0A543PWP6"/>
<dbReference type="OrthoDB" id="8253226at2"/>
<dbReference type="EMBL" id="VFQF01000001">
    <property type="protein sequence ID" value="TQN48507.1"/>
    <property type="molecule type" value="Genomic_DNA"/>
</dbReference>
<reference evidence="3 4" key="1">
    <citation type="submission" date="2019-06" db="EMBL/GenBank/DDBJ databases">
        <title>Sequencing the genomes of 1000 actinobacteria strains.</title>
        <authorList>
            <person name="Klenk H.-P."/>
        </authorList>
    </citation>
    <scope>NUCLEOTIDE SEQUENCE [LARGE SCALE GENOMIC DNA]</scope>
    <source>
        <strain evidence="3 4">DSM 21776</strain>
    </source>
</reference>
<dbReference type="InterPro" id="IPR024983">
    <property type="entry name" value="CHAT_dom"/>
</dbReference>
<evidence type="ECO:0000313" key="4">
    <source>
        <dbReference type="Proteomes" id="UP000320085"/>
    </source>
</evidence>
<name>A0A543PWP6_9MICO</name>